<dbReference type="PRINTS" id="PR00364">
    <property type="entry name" value="DISEASERSIST"/>
</dbReference>
<dbReference type="Pfam" id="PF07725">
    <property type="entry name" value="LRR_3"/>
    <property type="match status" value="1"/>
</dbReference>
<dbReference type="GO" id="GO:0006952">
    <property type="term" value="P:defense response"/>
    <property type="evidence" value="ECO:0007669"/>
    <property type="project" value="UniProtKB-KW"/>
</dbReference>
<dbReference type="SUPFAM" id="SSF46785">
    <property type="entry name" value="Winged helix' DNA-binding domain"/>
    <property type="match status" value="1"/>
</dbReference>
<keyword evidence="5" id="KW-0611">Plant defense</keyword>
<dbReference type="Pfam" id="PF20160">
    <property type="entry name" value="C-JID"/>
    <property type="match status" value="1"/>
</dbReference>
<dbReference type="EMBL" id="JBANAX010000717">
    <property type="protein sequence ID" value="KAL1195799.1"/>
    <property type="molecule type" value="Genomic_DNA"/>
</dbReference>
<dbReference type="Gene3D" id="1.10.8.430">
    <property type="entry name" value="Helical domain of apoptotic protease-activating factors"/>
    <property type="match status" value="1"/>
</dbReference>
<keyword evidence="6" id="KW-0520">NAD</keyword>
<dbReference type="InterPro" id="IPR042197">
    <property type="entry name" value="Apaf_helical"/>
</dbReference>
<reference evidence="10 11" key="1">
    <citation type="submission" date="2024-04" db="EMBL/GenBank/DDBJ databases">
        <title>Genome assembly C_amara_ONT_v2.</title>
        <authorList>
            <person name="Yant L."/>
            <person name="Moore C."/>
            <person name="Slenker M."/>
        </authorList>
    </citation>
    <scope>NUCLEOTIDE SEQUENCE [LARGE SCALE GENOMIC DNA]</scope>
    <source>
        <tissue evidence="10">Leaf</tissue>
    </source>
</reference>
<dbReference type="SUPFAM" id="SSF52540">
    <property type="entry name" value="P-loop containing nucleoside triphosphate hydrolases"/>
    <property type="match status" value="1"/>
</dbReference>
<sequence length="1142" mass="130754">MTSSSSSSSCNRVYDVFTSFNGEDIRKTFLSHFLKELDHKLITAFKDNEIKRSQSIVSELVQAIKDSRISVVIFSKNYASSSWCLNELLEIVKCKEERDQLVIPVFYSLDPTHVRKQIGEFGKNFEKTCKNKTEEETNQWMRALTDVANISGYHSENWDNEATMIEEIANDIFCKLNSTPSKDFEDFVGIEVHIEKMSLLLCLETEEVRMVGIWGSSGIGKTTIARALFNRIFRHFQSSVFIDRAFVSKSMEDCTRAKADDYNMKLHLQQNFLCEILGKKDIKIDHLGVMGERLKHRKVLIFIDDLDDQLVIDSLVGRAQWFGRGSRIIVVTNDKHLLMAHGIDLIYEVCLPSEELALQMLCQSAFKQNAPPDGFTKLVVEVARHAGNLPLGLNVLGSYLRGRDKEYWMGMLSRIHKGLDWKIEKILRVNYDGLESKEDKAIFRHIACLFNFEQVNDIRLLLADSDLNFNIGLRNLVDKSLIHVRSNILEMHRLLLEMGKEVVRTQSNEPGEREFIMDSKDICDVLEDNTGTKKVLGIALDIDGIDNLYVHEEAFKRMRNLRFLKIYKKSAMVDVKEIEWHLPHAFDYLPPKLRLLSWDTFPLSRMPSKFRSENLVKLRMLDSKLEKLWEGVQPLTCLKDINLRGSKELREIPDLSLTTNLETLNLGYCSSLVELPSSFRYLNKLMKLDMERCIKLETLPSGINLKSLNCLALNGCTRLRSFPDISTNISLLYINRTSIEEIPTNLRVENLVDLHMEEMKSGKLWNGMQLTRLMTMLSLSLATNAKTLYLSDIPNLIELPSFLWKLNKLTELGITNCTNLEILPTGINLESLDVLNFSGCSRLRSFPDISCNISTLLLDQSGIQEVPWWIQKFSRLKFLRMTGCNKLKYVSLNISKLKQLEKVDFSDCQVLTEVKPADPQEASSSLPNNRVPKSELIFMNCFKLNQEAFLQQQSVFKRLILPGEEVPSYFNHRATGNSSLAIPLFCTSLSQQLFTFRACLVLKVKALSTSFYYIDIKVCSRFRDTLGNHIYSADQRHSFLTSKKGSHLIVFDCCLSLNMDIQFRLTDARFKFTIKGCGLRLCKQSTPSETTRSSNLNIVGAANKSNSENETKQRGGSEETERSSQRIKVTKHWSSTEHSNLL</sequence>
<keyword evidence="11" id="KW-1185">Reference proteome</keyword>
<dbReference type="FunFam" id="3.40.50.300:FF:001002">
    <property type="entry name" value="Disease resistance protein (TIR-NBS-LRR class)"/>
    <property type="match status" value="1"/>
</dbReference>
<dbReference type="SMART" id="SM00382">
    <property type="entry name" value="AAA"/>
    <property type="match status" value="1"/>
</dbReference>
<dbReference type="Gene3D" id="3.80.10.10">
    <property type="entry name" value="Ribonuclease Inhibitor"/>
    <property type="match status" value="2"/>
</dbReference>
<dbReference type="Gene3D" id="3.40.50.300">
    <property type="entry name" value="P-loop containing nucleotide triphosphate hydrolases"/>
    <property type="match status" value="1"/>
</dbReference>
<organism evidence="10 11">
    <name type="scientific">Cardamine amara subsp. amara</name>
    <dbReference type="NCBI Taxonomy" id="228776"/>
    <lineage>
        <taxon>Eukaryota</taxon>
        <taxon>Viridiplantae</taxon>
        <taxon>Streptophyta</taxon>
        <taxon>Embryophyta</taxon>
        <taxon>Tracheophyta</taxon>
        <taxon>Spermatophyta</taxon>
        <taxon>Magnoliopsida</taxon>
        <taxon>eudicotyledons</taxon>
        <taxon>Gunneridae</taxon>
        <taxon>Pentapetalae</taxon>
        <taxon>rosids</taxon>
        <taxon>malvids</taxon>
        <taxon>Brassicales</taxon>
        <taxon>Brassicaceae</taxon>
        <taxon>Cardamineae</taxon>
        <taxon>Cardamine</taxon>
    </lineage>
</organism>
<feature type="compositionally biased region" description="Basic and acidic residues" evidence="8">
    <location>
        <begin position="1107"/>
        <end position="1124"/>
    </location>
</feature>
<proteinExistence type="predicted"/>
<dbReference type="InterPro" id="IPR002182">
    <property type="entry name" value="NB-ARC"/>
</dbReference>
<comment type="catalytic activity">
    <reaction evidence="7">
        <text>NAD(+) + H2O = ADP-D-ribose + nicotinamide + H(+)</text>
        <dbReference type="Rhea" id="RHEA:16301"/>
        <dbReference type="ChEBI" id="CHEBI:15377"/>
        <dbReference type="ChEBI" id="CHEBI:15378"/>
        <dbReference type="ChEBI" id="CHEBI:17154"/>
        <dbReference type="ChEBI" id="CHEBI:57540"/>
        <dbReference type="ChEBI" id="CHEBI:57967"/>
        <dbReference type="EC" id="3.2.2.6"/>
    </reaction>
    <physiologicalReaction direction="left-to-right" evidence="7">
        <dbReference type="Rhea" id="RHEA:16302"/>
    </physiologicalReaction>
</comment>
<dbReference type="Gene3D" id="3.40.50.10140">
    <property type="entry name" value="Toll/interleukin-1 receptor homology (TIR) domain"/>
    <property type="match status" value="1"/>
</dbReference>
<evidence type="ECO:0000256" key="5">
    <source>
        <dbReference type="ARBA" id="ARBA00022821"/>
    </source>
</evidence>
<keyword evidence="3" id="KW-0677">Repeat</keyword>
<accession>A0ABD0ZMC3</accession>
<dbReference type="SMART" id="SM00255">
    <property type="entry name" value="TIR"/>
    <property type="match status" value="1"/>
</dbReference>
<dbReference type="InterPro" id="IPR027417">
    <property type="entry name" value="P-loop_NTPase"/>
</dbReference>
<dbReference type="InterPro" id="IPR035897">
    <property type="entry name" value="Toll_tir_struct_dom_sf"/>
</dbReference>
<gene>
    <name evidence="10" type="ORF">V5N11_010721</name>
</gene>
<feature type="compositionally biased region" description="Polar residues" evidence="8">
    <location>
        <begin position="1132"/>
        <end position="1142"/>
    </location>
</feature>
<dbReference type="InterPro" id="IPR003593">
    <property type="entry name" value="AAA+_ATPase"/>
</dbReference>
<dbReference type="InterPro" id="IPR000157">
    <property type="entry name" value="TIR_dom"/>
</dbReference>
<evidence type="ECO:0000256" key="1">
    <source>
        <dbReference type="ARBA" id="ARBA00011982"/>
    </source>
</evidence>
<dbReference type="InterPro" id="IPR058192">
    <property type="entry name" value="WHD_ROQ1-like"/>
</dbReference>
<keyword evidence="2" id="KW-0433">Leucine-rich repeat</keyword>
<dbReference type="InterPro" id="IPR011713">
    <property type="entry name" value="Leu-rich_rpt_3"/>
</dbReference>
<dbReference type="Pfam" id="PF00931">
    <property type="entry name" value="NB-ARC"/>
    <property type="match status" value="1"/>
</dbReference>
<name>A0ABD0ZMC3_CARAN</name>
<dbReference type="InterPro" id="IPR032675">
    <property type="entry name" value="LRR_dom_sf"/>
</dbReference>
<evidence type="ECO:0000256" key="4">
    <source>
        <dbReference type="ARBA" id="ARBA00022801"/>
    </source>
</evidence>
<feature type="domain" description="TIR" evidence="9">
    <location>
        <begin position="12"/>
        <end position="176"/>
    </location>
</feature>
<evidence type="ECO:0000256" key="8">
    <source>
        <dbReference type="SAM" id="MobiDB-lite"/>
    </source>
</evidence>
<dbReference type="Pfam" id="PF01582">
    <property type="entry name" value="TIR"/>
    <property type="match status" value="1"/>
</dbReference>
<dbReference type="PANTHER" id="PTHR11017">
    <property type="entry name" value="LEUCINE-RICH REPEAT-CONTAINING PROTEIN"/>
    <property type="match status" value="1"/>
</dbReference>
<evidence type="ECO:0000256" key="3">
    <source>
        <dbReference type="ARBA" id="ARBA00022737"/>
    </source>
</evidence>
<feature type="compositionally biased region" description="Polar residues" evidence="8">
    <location>
        <begin position="1084"/>
        <end position="1106"/>
    </location>
</feature>
<evidence type="ECO:0000313" key="10">
    <source>
        <dbReference type="EMBL" id="KAL1195799.1"/>
    </source>
</evidence>
<dbReference type="PROSITE" id="PS50104">
    <property type="entry name" value="TIR"/>
    <property type="match status" value="1"/>
</dbReference>
<evidence type="ECO:0000256" key="2">
    <source>
        <dbReference type="ARBA" id="ARBA00022614"/>
    </source>
</evidence>
<evidence type="ECO:0000313" key="11">
    <source>
        <dbReference type="Proteomes" id="UP001558713"/>
    </source>
</evidence>
<dbReference type="InterPro" id="IPR044974">
    <property type="entry name" value="Disease_R_plants"/>
</dbReference>
<dbReference type="EC" id="3.2.2.6" evidence="1"/>
<evidence type="ECO:0000256" key="7">
    <source>
        <dbReference type="ARBA" id="ARBA00047304"/>
    </source>
</evidence>
<dbReference type="Proteomes" id="UP001558713">
    <property type="component" value="Unassembled WGS sequence"/>
</dbReference>
<dbReference type="InterPro" id="IPR036390">
    <property type="entry name" value="WH_DNA-bd_sf"/>
</dbReference>
<evidence type="ECO:0000256" key="6">
    <source>
        <dbReference type="ARBA" id="ARBA00023027"/>
    </source>
</evidence>
<protein>
    <recommendedName>
        <fullName evidence="1">ADP-ribosyl cyclase/cyclic ADP-ribose hydrolase</fullName>
        <ecNumber evidence="1">3.2.2.6</ecNumber>
    </recommendedName>
</protein>
<dbReference type="GO" id="GO:0061809">
    <property type="term" value="F:NAD+ nucleosidase activity, cyclic ADP-ribose generating"/>
    <property type="evidence" value="ECO:0007669"/>
    <property type="project" value="UniProtKB-EC"/>
</dbReference>
<dbReference type="SUPFAM" id="SSF52058">
    <property type="entry name" value="L domain-like"/>
    <property type="match status" value="1"/>
</dbReference>
<dbReference type="AlphaFoldDB" id="A0ABD0ZMC3"/>
<dbReference type="FunFam" id="1.10.8.430:FF:000002">
    <property type="entry name" value="Disease resistance protein (TIR-NBS-LRR class)"/>
    <property type="match status" value="1"/>
</dbReference>
<evidence type="ECO:0000259" key="9">
    <source>
        <dbReference type="PROSITE" id="PS50104"/>
    </source>
</evidence>
<comment type="caution">
    <text evidence="10">The sequence shown here is derived from an EMBL/GenBank/DDBJ whole genome shotgun (WGS) entry which is preliminary data.</text>
</comment>
<keyword evidence="4" id="KW-0378">Hydrolase</keyword>
<dbReference type="SUPFAM" id="SSF52200">
    <property type="entry name" value="Toll/Interleukin receptor TIR domain"/>
    <property type="match status" value="1"/>
</dbReference>
<dbReference type="InterPro" id="IPR045344">
    <property type="entry name" value="C-JID"/>
</dbReference>
<dbReference type="Pfam" id="PF23282">
    <property type="entry name" value="WHD_ROQ1"/>
    <property type="match status" value="1"/>
</dbReference>
<dbReference type="PANTHER" id="PTHR11017:SF520">
    <property type="entry name" value="ADP-RIBOSYL CYCLASE_CYCLIC ADP-RIBOSE HYDROLASE"/>
    <property type="match status" value="1"/>
</dbReference>
<dbReference type="FunFam" id="3.80.10.10:FF:000386">
    <property type="entry name" value="Disease resistance protein RPS4"/>
    <property type="match status" value="1"/>
</dbReference>
<feature type="region of interest" description="Disordered" evidence="8">
    <location>
        <begin position="1084"/>
        <end position="1142"/>
    </location>
</feature>
<dbReference type="FunFam" id="3.40.50.10140:FF:000007">
    <property type="entry name" value="Disease resistance protein (TIR-NBS-LRR class)"/>
    <property type="match status" value="1"/>
</dbReference>